<evidence type="ECO:0000313" key="2">
    <source>
        <dbReference type="EMBL" id="CAF1526226.1"/>
    </source>
</evidence>
<accession>A0A815UQV8</accession>
<comment type="caution">
    <text evidence="2">The sequence shown here is derived from an EMBL/GenBank/DDBJ whole genome shotgun (WGS) entry which is preliminary data.</text>
</comment>
<organism evidence="2 4">
    <name type="scientific">Adineta steineri</name>
    <dbReference type="NCBI Taxonomy" id="433720"/>
    <lineage>
        <taxon>Eukaryota</taxon>
        <taxon>Metazoa</taxon>
        <taxon>Spiralia</taxon>
        <taxon>Gnathifera</taxon>
        <taxon>Rotifera</taxon>
        <taxon>Eurotatoria</taxon>
        <taxon>Bdelloidea</taxon>
        <taxon>Adinetida</taxon>
        <taxon>Adinetidae</taxon>
        <taxon>Adineta</taxon>
    </lineage>
</organism>
<evidence type="ECO:0000313" key="4">
    <source>
        <dbReference type="Proteomes" id="UP000663860"/>
    </source>
</evidence>
<dbReference type="Proteomes" id="UP000663868">
    <property type="component" value="Unassembled WGS sequence"/>
</dbReference>
<proteinExistence type="predicted"/>
<reference evidence="2" key="1">
    <citation type="submission" date="2021-02" db="EMBL/GenBank/DDBJ databases">
        <authorList>
            <person name="Nowell W R."/>
        </authorList>
    </citation>
    <scope>NUCLEOTIDE SEQUENCE</scope>
</reference>
<protein>
    <submittedName>
        <fullName evidence="2">Uncharacterized protein</fullName>
    </submittedName>
</protein>
<name>A0A815UQV8_9BILA</name>
<feature type="compositionally biased region" description="Basic and acidic residues" evidence="1">
    <location>
        <begin position="7"/>
        <end position="18"/>
    </location>
</feature>
<dbReference type="EMBL" id="CAJOBB010025052">
    <property type="protein sequence ID" value="CAF4405464.1"/>
    <property type="molecule type" value="Genomic_DNA"/>
</dbReference>
<gene>
    <name evidence="2" type="ORF">IZO911_LOCUS46001</name>
    <name evidence="3" type="ORF">KXQ929_LOCUS51268</name>
</gene>
<feature type="non-terminal residue" evidence="2">
    <location>
        <position position="1"/>
    </location>
</feature>
<evidence type="ECO:0000313" key="3">
    <source>
        <dbReference type="EMBL" id="CAF4405464.1"/>
    </source>
</evidence>
<dbReference type="Proteomes" id="UP000663860">
    <property type="component" value="Unassembled WGS sequence"/>
</dbReference>
<sequence>EIVQIDDDARVNDSKGVDDDLGVNNNAAGDLNVVDVDVVEDVDDDR</sequence>
<dbReference type="AlphaFoldDB" id="A0A815UQV8"/>
<feature type="region of interest" description="Disordered" evidence="1">
    <location>
        <begin position="1"/>
        <end position="26"/>
    </location>
</feature>
<evidence type="ECO:0000256" key="1">
    <source>
        <dbReference type="SAM" id="MobiDB-lite"/>
    </source>
</evidence>
<dbReference type="EMBL" id="CAJNOE010007037">
    <property type="protein sequence ID" value="CAF1526226.1"/>
    <property type="molecule type" value="Genomic_DNA"/>
</dbReference>